<gene>
    <name evidence="2" type="ORF">GLOTRDRAFT_51102</name>
</gene>
<dbReference type="OMA" id="VKWCTAL"/>
<dbReference type="RefSeq" id="XP_007871491.1">
    <property type="nucleotide sequence ID" value="XM_007873300.1"/>
</dbReference>
<dbReference type="EMBL" id="KB469382">
    <property type="protein sequence ID" value="EPQ50054.1"/>
    <property type="molecule type" value="Genomic_DNA"/>
</dbReference>
<organism evidence="2 3">
    <name type="scientific">Gloeophyllum trabeum (strain ATCC 11539 / FP-39264 / Madison 617)</name>
    <name type="common">Brown rot fungus</name>
    <dbReference type="NCBI Taxonomy" id="670483"/>
    <lineage>
        <taxon>Eukaryota</taxon>
        <taxon>Fungi</taxon>
        <taxon>Dikarya</taxon>
        <taxon>Basidiomycota</taxon>
        <taxon>Agaricomycotina</taxon>
        <taxon>Agaricomycetes</taxon>
        <taxon>Gloeophyllales</taxon>
        <taxon>Gloeophyllaceae</taxon>
        <taxon>Gloeophyllum</taxon>
    </lineage>
</organism>
<accession>S7RCE4</accession>
<feature type="compositionally biased region" description="Acidic residues" evidence="1">
    <location>
        <begin position="24"/>
        <end position="34"/>
    </location>
</feature>
<feature type="region of interest" description="Disordered" evidence="1">
    <location>
        <begin position="20"/>
        <end position="85"/>
    </location>
</feature>
<keyword evidence="3" id="KW-1185">Reference proteome</keyword>
<dbReference type="OrthoDB" id="2418900at2759"/>
<dbReference type="AlphaFoldDB" id="S7RCE4"/>
<feature type="region of interest" description="Disordered" evidence="1">
    <location>
        <begin position="685"/>
        <end position="716"/>
    </location>
</feature>
<feature type="compositionally biased region" description="Acidic residues" evidence="1">
    <location>
        <begin position="685"/>
        <end position="705"/>
    </location>
</feature>
<evidence type="ECO:0000313" key="2">
    <source>
        <dbReference type="EMBL" id="EPQ50054.1"/>
    </source>
</evidence>
<evidence type="ECO:0000313" key="3">
    <source>
        <dbReference type="Proteomes" id="UP000030669"/>
    </source>
</evidence>
<dbReference type="Pfam" id="PF18759">
    <property type="entry name" value="Plavaka"/>
    <property type="match status" value="1"/>
</dbReference>
<dbReference type="InterPro" id="IPR041078">
    <property type="entry name" value="Plavaka"/>
</dbReference>
<dbReference type="eggNOG" id="ENOG502SHSB">
    <property type="taxonomic scope" value="Eukaryota"/>
</dbReference>
<dbReference type="HOGENOM" id="CLU_006344_4_2_1"/>
<reference evidence="2 3" key="1">
    <citation type="journal article" date="2012" name="Science">
        <title>The Paleozoic origin of enzymatic lignin decomposition reconstructed from 31 fungal genomes.</title>
        <authorList>
            <person name="Floudas D."/>
            <person name="Binder M."/>
            <person name="Riley R."/>
            <person name="Barry K."/>
            <person name="Blanchette R.A."/>
            <person name="Henrissat B."/>
            <person name="Martinez A.T."/>
            <person name="Otillar R."/>
            <person name="Spatafora J.W."/>
            <person name="Yadav J.S."/>
            <person name="Aerts A."/>
            <person name="Benoit I."/>
            <person name="Boyd A."/>
            <person name="Carlson A."/>
            <person name="Copeland A."/>
            <person name="Coutinho P.M."/>
            <person name="de Vries R.P."/>
            <person name="Ferreira P."/>
            <person name="Findley K."/>
            <person name="Foster B."/>
            <person name="Gaskell J."/>
            <person name="Glotzer D."/>
            <person name="Gorecki P."/>
            <person name="Heitman J."/>
            <person name="Hesse C."/>
            <person name="Hori C."/>
            <person name="Igarashi K."/>
            <person name="Jurgens J.A."/>
            <person name="Kallen N."/>
            <person name="Kersten P."/>
            <person name="Kohler A."/>
            <person name="Kuees U."/>
            <person name="Kumar T.K.A."/>
            <person name="Kuo A."/>
            <person name="LaButti K."/>
            <person name="Larrondo L.F."/>
            <person name="Lindquist E."/>
            <person name="Ling A."/>
            <person name="Lombard V."/>
            <person name="Lucas S."/>
            <person name="Lundell T."/>
            <person name="Martin R."/>
            <person name="McLaughlin D.J."/>
            <person name="Morgenstern I."/>
            <person name="Morin E."/>
            <person name="Murat C."/>
            <person name="Nagy L.G."/>
            <person name="Nolan M."/>
            <person name="Ohm R.A."/>
            <person name="Patyshakuliyeva A."/>
            <person name="Rokas A."/>
            <person name="Ruiz-Duenas F.J."/>
            <person name="Sabat G."/>
            <person name="Salamov A."/>
            <person name="Samejima M."/>
            <person name="Schmutz J."/>
            <person name="Slot J.C."/>
            <person name="St John F."/>
            <person name="Stenlid J."/>
            <person name="Sun H."/>
            <person name="Sun S."/>
            <person name="Syed K."/>
            <person name="Tsang A."/>
            <person name="Wiebenga A."/>
            <person name="Young D."/>
            <person name="Pisabarro A."/>
            <person name="Eastwood D.C."/>
            <person name="Martin F."/>
            <person name="Cullen D."/>
            <person name="Grigoriev I.V."/>
            <person name="Hibbett D.S."/>
        </authorList>
    </citation>
    <scope>NUCLEOTIDE SEQUENCE [LARGE SCALE GENOMIC DNA]</scope>
    <source>
        <strain evidence="2 3">ATCC 11539</strain>
    </source>
</reference>
<dbReference type="GeneID" id="19306792"/>
<dbReference type="KEGG" id="gtr:GLOTRDRAFT_51102"/>
<dbReference type="Proteomes" id="UP000030669">
    <property type="component" value="Unassembled WGS sequence"/>
</dbReference>
<sequence length="957" mass="109479">MHIQRVCRSQWQARLRKFSVSVSEEADLDTDSDDPQDHPELPEAVNILDPGQTNLPASSPAPGVAPSPVPAASHSPASTDRSYLIDDDPVSKTFERFVEDYPRAAGSPICPGKTQFERVRDEQEAAGVSPWAPFDDEDDWRLSEWLIRNVGKNQTEEFLKLRMISERACPSYKNTRSFLQKIDGIPTRGAKWHRDIITVGGDRLNDDGKIMEEELELWRRDPVDCIQELIGNPAFRDNLAYVPERVYRDDASRVRVYDEMWTADWWWDIQDRLPKGATVAPVIISSDKTKLSNFRGDKSAWPVYLTIGNLQKETRRQPSSKAMVLIGYLPVSKLDCFTERARSVAGYRLFHYCMSILLSPLIAAGREGVDMTCADGFIRHVFPILAAYVADHPERCLVACCKENRCPQCRVAWEDSGSLLETIYRDPERTKVILEQHSTGQRVQAFKTEGLRSVAKPFWMELPHTDIFTALTPDILHQLHKGVFKDHLVDWCFNISDKDEIDNRFRCMTDHPGLRHFKNGISLVSQWTGTEFKEMDKVFAGLLSGAVNPTAAKAARAALDFIYYAQFQTHTSDTSDALQAALHEFHDNKEIFITLGARGHFNIPKLHAMQHYIDSICSRGSADGFNTELPERLHIDYAKDAYRASNKRGYVEQMARWLERQESVERFNSYLAWLHVSSDLDAVEGDEDWDYDDEDSDAGDDEEEDSGVHISKQPEVPSDRCLLAQHPAFPASKVRDIILNHHATDFLPALSNYLQETCPPGMAGKVMLPNEYDRFDVYKQVKIRLPQVPILELKPRLDRIRAMPASLSNQRKSSGPDHFDTVLVKVEDRNDYISCTGLRGLQVAQVRVIFALPPYLRSHPQHSQYLAYIEWFTPFRLQDQDLHLYSVSRSTRNGRPNAQIIPLDDIFRSCHLIPKFGTSVSKEWSYENVLEKCKTFYLNSWIDFVMFYQMRCLDIVC</sequence>
<dbReference type="STRING" id="670483.S7RCE4"/>
<name>S7RCE4_GLOTA</name>
<proteinExistence type="predicted"/>
<evidence type="ECO:0000256" key="1">
    <source>
        <dbReference type="SAM" id="MobiDB-lite"/>
    </source>
</evidence>
<protein>
    <submittedName>
        <fullName evidence="2">Uncharacterized protein</fullName>
    </submittedName>
</protein>